<gene>
    <name evidence="1" type="ORF">BDV96DRAFT_581901</name>
</gene>
<evidence type="ECO:0000313" key="2">
    <source>
        <dbReference type="Proteomes" id="UP000799770"/>
    </source>
</evidence>
<proteinExistence type="predicted"/>
<reference evidence="1" key="1">
    <citation type="journal article" date="2020" name="Stud. Mycol.">
        <title>101 Dothideomycetes genomes: a test case for predicting lifestyles and emergence of pathogens.</title>
        <authorList>
            <person name="Haridas S."/>
            <person name="Albert R."/>
            <person name="Binder M."/>
            <person name="Bloem J."/>
            <person name="Labutti K."/>
            <person name="Salamov A."/>
            <person name="Andreopoulos B."/>
            <person name="Baker S."/>
            <person name="Barry K."/>
            <person name="Bills G."/>
            <person name="Bluhm B."/>
            <person name="Cannon C."/>
            <person name="Castanera R."/>
            <person name="Culley D."/>
            <person name="Daum C."/>
            <person name="Ezra D."/>
            <person name="Gonzalez J."/>
            <person name="Henrissat B."/>
            <person name="Kuo A."/>
            <person name="Liang C."/>
            <person name="Lipzen A."/>
            <person name="Lutzoni F."/>
            <person name="Magnuson J."/>
            <person name="Mondo S."/>
            <person name="Nolan M."/>
            <person name="Ohm R."/>
            <person name="Pangilinan J."/>
            <person name="Park H.-J."/>
            <person name="Ramirez L."/>
            <person name="Alfaro M."/>
            <person name="Sun H."/>
            <person name="Tritt A."/>
            <person name="Yoshinaga Y."/>
            <person name="Zwiers L.-H."/>
            <person name="Turgeon B."/>
            <person name="Goodwin S."/>
            <person name="Spatafora J."/>
            <person name="Crous P."/>
            <person name="Grigoriev I."/>
        </authorList>
    </citation>
    <scope>NUCLEOTIDE SEQUENCE</scope>
    <source>
        <strain evidence="1">CBS 627.86</strain>
    </source>
</reference>
<protein>
    <submittedName>
        <fullName evidence="1">Uncharacterized protein</fullName>
    </submittedName>
</protein>
<dbReference type="AlphaFoldDB" id="A0A6A5YYF6"/>
<evidence type="ECO:0000313" key="1">
    <source>
        <dbReference type="EMBL" id="KAF2111854.1"/>
    </source>
</evidence>
<dbReference type="Proteomes" id="UP000799770">
    <property type="component" value="Unassembled WGS sequence"/>
</dbReference>
<sequence length="292" mass="32776">MAQRRARILGVEQGVDVTDAAAACPIIIPIVDDPTIGTGNDLNANFPKYWILTDGKQDIEALYFRMRDKACQNICDATTVQGVPSQFVRANRVDNTGCQYTIKIAEEKEAYFYATNEGQNCYDATEDMINAYGKSKDTSWINGPNPYEFYQIGIRDVNTIGPGSTTHDPFPLDAAHLGYMHLACRRQDKSLFVYDFQIRISNWDDGDYGKTIQRKGEDDCGLSQWKYEAEAEGEGLQYHDGSVSDHWSTFEMGILVKDRCGEKVLESVLGLKEGTVECPNGNSWYETLMFST</sequence>
<dbReference type="OrthoDB" id="1896086at2759"/>
<name>A0A6A5YYF6_9PLEO</name>
<organism evidence="1 2">
    <name type="scientific">Lophiotrema nucula</name>
    <dbReference type="NCBI Taxonomy" id="690887"/>
    <lineage>
        <taxon>Eukaryota</taxon>
        <taxon>Fungi</taxon>
        <taxon>Dikarya</taxon>
        <taxon>Ascomycota</taxon>
        <taxon>Pezizomycotina</taxon>
        <taxon>Dothideomycetes</taxon>
        <taxon>Pleosporomycetidae</taxon>
        <taxon>Pleosporales</taxon>
        <taxon>Lophiotremataceae</taxon>
        <taxon>Lophiotrema</taxon>
    </lineage>
</organism>
<keyword evidence="2" id="KW-1185">Reference proteome</keyword>
<dbReference type="EMBL" id="ML977333">
    <property type="protein sequence ID" value="KAF2111854.1"/>
    <property type="molecule type" value="Genomic_DNA"/>
</dbReference>
<accession>A0A6A5YYF6</accession>